<protein>
    <recommendedName>
        <fullName evidence="5">Zn(2)-C6 fungal-type domain-containing protein</fullName>
    </recommendedName>
</protein>
<feature type="region of interest" description="Disordered" evidence="4">
    <location>
        <begin position="1"/>
        <end position="34"/>
    </location>
</feature>
<keyword evidence="7" id="KW-1185">Reference proteome</keyword>
<dbReference type="InterPro" id="IPR050613">
    <property type="entry name" value="Sec_Metabolite_Reg"/>
</dbReference>
<feature type="compositionally biased region" description="Polar residues" evidence="4">
    <location>
        <begin position="134"/>
        <end position="150"/>
    </location>
</feature>
<dbReference type="OrthoDB" id="2269373at2759"/>
<dbReference type="InterPro" id="IPR007219">
    <property type="entry name" value="XnlR_reg_dom"/>
</dbReference>
<dbReference type="GO" id="GO:0000981">
    <property type="term" value="F:DNA-binding transcription factor activity, RNA polymerase II-specific"/>
    <property type="evidence" value="ECO:0007669"/>
    <property type="project" value="InterPro"/>
</dbReference>
<feature type="domain" description="Zn(2)-C6 fungal-type" evidence="5">
    <location>
        <begin position="42"/>
        <end position="71"/>
    </location>
</feature>
<keyword evidence="2" id="KW-0479">Metal-binding</keyword>
<dbReference type="SMART" id="SM00906">
    <property type="entry name" value="Fungal_trans"/>
    <property type="match status" value="1"/>
</dbReference>
<reference evidence="6" key="1">
    <citation type="journal article" date="2020" name="bioRxiv">
        <title>Whole genome comparisons of ergot fungi reveals the divergence and evolution of species within the genus Claviceps are the result of varying mechanisms driving genome evolution and host range expansion.</title>
        <authorList>
            <person name="Wyka S.A."/>
            <person name="Mondo S.J."/>
            <person name="Liu M."/>
            <person name="Dettman J."/>
            <person name="Nalam V."/>
            <person name="Broders K.D."/>
        </authorList>
    </citation>
    <scope>NUCLEOTIDE SEQUENCE</scope>
    <source>
        <strain evidence="6">CCC 489</strain>
    </source>
</reference>
<dbReference type="Pfam" id="PF00172">
    <property type="entry name" value="Zn_clus"/>
    <property type="match status" value="1"/>
</dbReference>
<evidence type="ECO:0000259" key="5">
    <source>
        <dbReference type="PROSITE" id="PS50048"/>
    </source>
</evidence>
<proteinExistence type="predicted"/>
<sequence length="768" mass="85596">MSDHQGSFGPEASPPSASGPELLRQQQQGATPSAVKLTRGTSCVLCQQRKVRCDKKKPCAGCVKIGVDCKVVPPQPPRRRGKRLQYKDLVARLKRYEALLTENGIKYDAIGHGSRSEAPHHEDVDELENDFEGLQTTPGAHSYSTNSTQRAENEQLLHNSSEDEEAESTIHRAYDKMYTNNDGLPFVIAGRELSTTHCHPSPVQIFQLWQIYIDNVNTLLKVTHVPSTQVQVIQASSDLENVPKNMEALMFAFYAMAVQSMEEVDVQKMFRESKREVSGRFLSALQQALLNADFMRMNDLFSLQAYLLYLLAVRWTMDPRQVFCLVGIAVRIAQRMGLHQDPAVHGLAPFEVEQRRRLWWTIVSHDRRIGEITGSTVTALSSGCDCKLPLNVNDSDLHIDGTGLPKPHSGPTEMLFALTRLEIAMAVVSDRNRDSAKIKTQHGSTSASSPRQDCSSSSSSSFSKVACMPTIRVAGQDSPPYTLDGFCAHMEETYLRHCDPKIPLHLFTVTMTRQTLSKMHVIAYLMRMYRGEHPLEETERESLFLLSIQMVEYDNVVHASESLKPYKWFTTHHFPFPAYMFLVQELRQRCHGRTVERAWKAICSNHDLRGMTHKLYSPIYAVFGRHFVKAWDAHCEACVANGQDAPATPVFVALLRQRMETNRKGTQQDADSDTLSTRFGAAEFRGRASTHTNVLLTSSSATGVPQCSHGSSALGGIGMSMGVAANQDVSDMDWSYLVSNFSPDVGFASGAQGFQSSAPFASDAMFPF</sequence>
<dbReference type="GO" id="GO:0006351">
    <property type="term" value="P:DNA-templated transcription"/>
    <property type="evidence" value="ECO:0007669"/>
    <property type="project" value="InterPro"/>
</dbReference>
<dbReference type="Gene3D" id="4.10.240.10">
    <property type="entry name" value="Zn(2)-C6 fungal-type DNA-binding domain"/>
    <property type="match status" value="1"/>
</dbReference>
<dbReference type="EMBL" id="SRPY01000575">
    <property type="protein sequence ID" value="KAG5921180.1"/>
    <property type="molecule type" value="Genomic_DNA"/>
</dbReference>
<dbReference type="SMART" id="SM00066">
    <property type="entry name" value="GAL4"/>
    <property type="match status" value="1"/>
</dbReference>
<feature type="compositionally biased region" description="Low complexity" evidence="4">
    <location>
        <begin position="446"/>
        <end position="462"/>
    </location>
</feature>
<evidence type="ECO:0000313" key="6">
    <source>
        <dbReference type="EMBL" id="KAG5921180.1"/>
    </source>
</evidence>
<name>A0A8K0J935_9HYPO</name>
<evidence type="ECO:0000256" key="1">
    <source>
        <dbReference type="ARBA" id="ARBA00004123"/>
    </source>
</evidence>
<dbReference type="SUPFAM" id="SSF57701">
    <property type="entry name" value="Zn2/Cys6 DNA-binding domain"/>
    <property type="match status" value="1"/>
</dbReference>
<dbReference type="PANTHER" id="PTHR31001:SF45">
    <property type="entry name" value="ZN(II)2CYS6 TRANSCRIPTION FACTOR (EUROFUNG)"/>
    <property type="match status" value="1"/>
</dbReference>
<comment type="subcellular location">
    <subcellularLocation>
        <location evidence="1">Nucleus</location>
    </subcellularLocation>
</comment>
<feature type="compositionally biased region" description="Low complexity" evidence="4">
    <location>
        <begin position="1"/>
        <end position="21"/>
    </location>
</feature>
<organism evidence="6 7">
    <name type="scientific">Claviceps africana</name>
    <dbReference type="NCBI Taxonomy" id="83212"/>
    <lineage>
        <taxon>Eukaryota</taxon>
        <taxon>Fungi</taxon>
        <taxon>Dikarya</taxon>
        <taxon>Ascomycota</taxon>
        <taxon>Pezizomycotina</taxon>
        <taxon>Sordariomycetes</taxon>
        <taxon>Hypocreomycetidae</taxon>
        <taxon>Hypocreales</taxon>
        <taxon>Clavicipitaceae</taxon>
        <taxon>Claviceps</taxon>
    </lineage>
</organism>
<evidence type="ECO:0000313" key="7">
    <source>
        <dbReference type="Proteomes" id="UP000811619"/>
    </source>
</evidence>
<keyword evidence="3" id="KW-0539">Nucleus</keyword>
<dbReference type="CDD" id="cd12148">
    <property type="entry name" value="fungal_TF_MHR"/>
    <property type="match status" value="1"/>
</dbReference>
<dbReference type="GO" id="GO:0003677">
    <property type="term" value="F:DNA binding"/>
    <property type="evidence" value="ECO:0007669"/>
    <property type="project" value="InterPro"/>
</dbReference>
<dbReference type="InterPro" id="IPR036864">
    <property type="entry name" value="Zn2-C6_fun-type_DNA-bd_sf"/>
</dbReference>
<evidence type="ECO:0000256" key="3">
    <source>
        <dbReference type="ARBA" id="ARBA00023242"/>
    </source>
</evidence>
<dbReference type="GO" id="GO:0005634">
    <property type="term" value="C:nucleus"/>
    <property type="evidence" value="ECO:0007669"/>
    <property type="project" value="UniProtKB-SubCell"/>
</dbReference>
<dbReference type="Pfam" id="PF04082">
    <property type="entry name" value="Fungal_trans"/>
    <property type="match status" value="1"/>
</dbReference>
<dbReference type="Proteomes" id="UP000811619">
    <property type="component" value="Unassembled WGS sequence"/>
</dbReference>
<comment type="caution">
    <text evidence="6">The sequence shown here is derived from an EMBL/GenBank/DDBJ whole genome shotgun (WGS) entry which is preliminary data.</text>
</comment>
<dbReference type="InterPro" id="IPR001138">
    <property type="entry name" value="Zn2Cys6_DnaBD"/>
</dbReference>
<dbReference type="PROSITE" id="PS50048">
    <property type="entry name" value="ZN2_CY6_FUNGAL_2"/>
    <property type="match status" value="1"/>
</dbReference>
<dbReference type="AlphaFoldDB" id="A0A8K0J935"/>
<accession>A0A8K0J935</accession>
<feature type="region of interest" description="Disordered" evidence="4">
    <location>
        <begin position="133"/>
        <end position="168"/>
    </location>
</feature>
<dbReference type="GO" id="GO:0008270">
    <property type="term" value="F:zinc ion binding"/>
    <property type="evidence" value="ECO:0007669"/>
    <property type="project" value="InterPro"/>
</dbReference>
<dbReference type="PANTHER" id="PTHR31001">
    <property type="entry name" value="UNCHARACTERIZED TRANSCRIPTIONAL REGULATORY PROTEIN"/>
    <property type="match status" value="1"/>
</dbReference>
<evidence type="ECO:0000256" key="2">
    <source>
        <dbReference type="ARBA" id="ARBA00022723"/>
    </source>
</evidence>
<feature type="region of interest" description="Disordered" evidence="4">
    <location>
        <begin position="434"/>
        <end position="462"/>
    </location>
</feature>
<gene>
    <name evidence="6" type="ORF">E4U42_005945</name>
</gene>
<evidence type="ECO:0000256" key="4">
    <source>
        <dbReference type="SAM" id="MobiDB-lite"/>
    </source>
</evidence>
<dbReference type="CDD" id="cd00067">
    <property type="entry name" value="GAL4"/>
    <property type="match status" value="1"/>
</dbReference>